<keyword evidence="1" id="KW-1133">Transmembrane helix</keyword>
<dbReference type="InterPro" id="IPR003399">
    <property type="entry name" value="Mce/MlaD"/>
</dbReference>
<accession>A0A212JY56</accession>
<dbReference type="PANTHER" id="PTHR36698">
    <property type="entry name" value="BLL5892 PROTEIN"/>
    <property type="match status" value="1"/>
</dbReference>
<dbReference type="Pfam" id="PF02470">
    <property type="entry name" value="MlaD"/>
    <property type="match status" value="1"/>
</dbReference>
<dbReference type="AlphaFoldDB" id="A0A212JY56"/>
<sequence length="305" mass="32402">METKASYVVVGAFSLLVVAAALLFVLWAAKNSKGDLREYEVVFRQSVAGLSTGSAVSLEGVRIGQVSAIKVSPADPGQVIVRVQVAADAPIRQNSQATLEPQGVTGMSIVAISGGSADSPLLADIPEQIERIPARPSKLQEIMNSVPSILASLDEVVQRANQLISPENTESFGKLLTAVTEIAETLAQNKDSIGKGMAGFGDAGQSFAESGKRLEKFMASAQTLVDKDIRSAAKSFDKASVQLGNMAGSVEPGLSRFSRDSVEELHRLLVEARQLMTHLSSLTQKLESDPRRFLLGNPVPEFSVP</sequence>
<gene>
    <name evidence="3" type="ORF">KL86DPRO_20304</name>
</gene>
<evidence type="ECO:0000259" key="2">
    <source>
        <dbReference type="Pfam" id="PF02470"/>
    </source>
</evidence>
<organism evidence="3">
    <name type="scientific">uncultured delta proteobacterium</name>
    <dbReference type="NCBI Taxonomy" id="34034"/>
    <lineage>
        <taxon>Bacteria</taxon>
        <taxon>Deltaproteobacteria</taxon>
        <taxon>environmental samples</taxon>
    </lineage>
</organism>
<dbReference type="PANTHER" id="PTHR36698:SF2">
    <property type="entry name" value="MCE_MLAD DOMAIN-CONTAINING PROTEIN"/>
    <property type="match status" value="1"/>
</dbReference>
<dbReference type="EMBL" id="FLUQ01000002">
    <property type="protein sequence ID" value="SBW04369.1"/>
    <property type="molecule type" value="Genomic_DNA"/>
</dbReference>
<evidence type="ECO:0000313" key="3">
    <source>
        <dbReference type="EMBL" id="SBW04369.1"/>
    </source>
</evidence>
<feature type="domain" description="Mce/MlaD" evidence="2">
    <location>
        <begin position="39"/>
        <end position="115"/>
    </location>
</feature>
<evidence type="ECO:0000256" key="1">
    <source>
        <dbReference type="SAM" id="Phobius"/>
    </source>
</evidence>
<keyword evidence="1" id="KW-0812">Transmembrane</keyword>
<feature type="transmembrane region" description="Helical" evidence="1">
    <location>
        <begin position="6"/>
        <end position="29"/>
    </location>
</feature>
<proteinExistence type="predicted"/>
<keyword evidence="1" id="KW-0472">Membrane</keyword>
<reference evidence="3" key="1">
    <citation type="submission" date="2016-04" db="EMBL/GenBank/DDBJ databases">
        <authorList>
            <person name="Evans L.H."/>
            <person name="Alamgir A."/>
            <person name="Owens N."/>
            <person name="Weber N.D."/>
            <person name="Virtaneva K."/>
            <person name="Barbian K."/>
            <person name="Babar A."/>
            <person name="Rosenke K."/>
        </authorList>
    </citation>
    <scope>NUCLEOTIDE SEQUENCE</scope>
    <source>
        <strain evidence="3">86</strain>
    </source>
</reference>
<protein>
    <submittedName>
        <fullName evidence="3">Putative Mammalian cell entry related domain protein</fullName>
    </submittedName>
</protein>
<name>A0A212JY56_9DELT</name>